<comment type="caution">
    <text evidence="7">The sequence shown here is derived from an EMBL/GenBank/DDBJ whole genome shotgun (WGS) entry which is preliminary data.</text>
</comment>
<dbReference type="AlphaFoldDB" id="A0AA41FZY5"/>
<feature type="region of interest" description="Disordered" evidence="5">
    <location>
        <begin position="549"/>
        <end position="572"/>
    </location>
</feature>
<keyword evidence="3" id="KW-0732">Signal</keyword>
<keyword evidence="4" id="KW-0106">Calcium</keyword>
<proteinExistence type="predicted"/>
<dbReference type="PANTHER" id="PTHR37467:SF1">
    <property type="entry name" value="EXPORTED CALCIUM-BINDING GLYCOPROTEIN"/>
    <property type="match status" value="1"/>
</dbReference>
<evidence type="ECO:0000256" key="2">
    <source>
        <dbReference type="ARBA" id="ARBA00022525"/>
    </source>
</evidence>
<evidence type="ECO:0000313" key="7">
    <source>
        <dbReference type="EMBL" id="MBV0901716.1"/>
    </source>
</evidence>
<protein>
    <recommendedName>
        <fullName evidence="6">DUF7343 domain-containing protein</fullName>
    </recommendedName>
</protein>
<comment type="subcellular location">
    <subcellularLocation>
        <location evidence="1">Secreted</location>
    </subcellularLocation>
</comment>
<dbReference type="PANTHER" id="PTHR37467">
    <property type="entry name" value="EXPORTED CALCIUM-BINDING GLYCOPROTEIN-RELATED"/>
    <property type="match status" value="1"/>
</dbReference>
<reference evidence="7" key="1">
    <citation type="submission" date="2021-06" db="EMBL/GenBank/DDBJ databases">
        <title>New haloarchaea isolates fom saline soil.</title>
        <authorList>
            <person name="Duran-Viseras A."/>
            <person name="Sanchez-Porro C.S."/>
            <person name="Ventosa A."/>
        </authorList>
    </citation>
    <scope>NUCLEOTIDE SEQUENCE</scope>
    <source>
        <strain evidence="7">JCM 18369</strain>
    </source>
</reference>
<dbReference type="GO" id="GO:0005509">
    <property type="term" value="F:calcium ion binding"/>
    <property type="evidence" value="ECO:0007669"/>
    <property type="project" value="InterPro"/>
</dbReference>
<dbReference type="InterPro" id="IPR028974">
    <property type="entry name" value="TSP_type-3_rpt"/>
</dbReference>
<dbReference type="Proteomes" id="UP001166304">
    <property type="component" value="Unassembled WGS sequence"/>
</dbReference>
<feature type="compositionally biased region" description="Low complexity" evidence="5">
    <location>
        <begin position="372"/>
        <end position="382"/>
    </location>
</feature>
<dbReference type="Pfam" id="PF24034">
    <property type="entry name" value="DUF7343"/>
    <property type="match status" value="1"/>
</dbReference>
<evidence type="ECO:0000256" key="3">
    <source>
        <dbReference type="ARBA" id="ARBA00022729"/>
    </source>
</evidence>
<dbReference type="Pfam" id="PF18884">
    <property type="entry name" value="TSP3_bac"/>
    <property type="match status" value="10"/>
</dbReference>
<dbReference type="InterPro" id="IPR059100">
    <property type="entry name" value="TSP3_bac"/>
</dbReference>
<sequence>MGYRIVSGLCTFLLLVAVVSLSVGVVAANSAAPQAENATVVTNESGPAIATVQPTQAVDRGPNGTAFVWERIDGERASGYQIATSVVSPGANASVCLRANGSVSCAPVGPDGHVNLSTPGADGLASLTVSLSNASSNATLDAETVPLQAIERTGDLDADGLNNSNEIELGTNLTTADSDGDGLTDGAEVHQYGTDPSIADTDEDGLVDAAEVRGGSDPTLADTDRDGLVDERELAVGTNPSAIDTDGDGLTDQREVSGKTDPTVADTDGDGVLDGTELKIGTNPAKADSDGDGIADGRERSLGTNPTVVDTDGDGLSDGAELRAGTEPTVSDTDGDGLADGRELEVGTSPLTVDTDSDGLSDGTEVSTTGTSPLASDSDGDLLSDQQEVTWGTDPNSALTPAWVTSAFLGFVIGIGLTVAAIRRGSLTDLSASLRLFVYRSLEFDREIIEINRQIEAGDEQRGAPDEPMSDAECASDVFERADTELVPDERLVTMMLKAESGRMHQSDIVAATDWSKAKVSRLLSSMADADDVVKIRLGRENLICLERAKPAAATPTHAANPTDGRPPTPGG</sequence>
<dbReference type="Gene3D" id="4.10.1080.10">
    <property type="entry name" value="TSP type-3 repeat"/>
    <property type="match status" value="2"/>
</dbReference>
<accession>A0AA41FZY5</accession>
<evidence type="ECO:0000256" key="1">
    <source>
        <dbReference type="ARBA" id="ARBA00004613"/>
    </source>
</evidence>
<keyword evidence="8" id="KW-1185">Reference proteome</keyword>
<feature type="domain" description="DUF7343" evidence="6">
    <location>
        <begin position="488"/>
        <end position="546"/>
    </location>
</feature>
<gene>
    <name evidence="7" type="ORF">KTS37_07925</name>
</gene>
<dbReference type="EMBL" id="JAHQXE010000002">
    <property type="protein sequence ID" value="MBV0901716.1"/>
    <property type="molecule type" value="Genomic_DNA"/>
</dbReference>
<evidence type="ECO:0000313" key="8">
    <source>
        <dbReference type="Proteomes" id="UP001166304"/>
    </source>
</evidence>
<dbReference type="InterPro" id="IPR018247">
    <property type="entry name" value="EF_Hand_1_Ca_BS"/>
</dbReference>
<dbReference type="InterPro" id="IPR055767">
    <property type="entry name" value="DUF7343"/>
</dbReference>
<dbReference type="RefSeq" id="WP_162412912.1">
    <property type="nucleotide sequence ID" value="NZ_JAHQXE010000002.1"/>
</dbReference>
<dbReference type="SUPFAM" id="SSF103647">
    <property type="entry name" value="TSP type-3 repeat"/>
    <property type="match status" value="2"/>
</dbReference>
<feature type="compositionally biased region" description="Low complexity" evidence="5">
    <location>
        <begin position="551"/>
        <end position="563"/>
    </location>
</feature>
<dbReference type="PROSITE" id="PS00018">
    <property type="entry name" value="EF_HAND_1"/>
    <property type="match status" value="2"/>
</dbReference>
<organism evidence="7 8">
    <name type="scientific">Haloarcula salina</name>
    <dbReference type="NCBI Taxonomy" id="1429914"/>
    <lineage>
        <taxon>Archaea</taxon>
        <taxon>Methanobacteriati</taxon>
        <taxon>Methanobacteriota</taxon>
        <taxon>Stenosarchaea group</taxon>
        <taxon>Halobacteria</taxon>
        <taxon>Halobacteriales</taxon>
        <taxon>Haloarculaceae</taxon>
        <taxon>Haloarcula</taxon>
    </lineage>
</organism>
<evidence type="ECO:0000256" key="4">
    <source>
        <dbReference type="ARBA" id="ARBA00022837"/>
    </source>
</evidence>
<feature type="region of interest" description="Disordered" evidence="5">
    <location>
        <begin position="236"/>
        <end position="382"/>
    </location>
</feature>
<keyword evidence="2" id="KW-0964">Secreted</keyword>
<dbReference type="InterPro" id="IPR053180">
    <property type="entry name" value="Ca-binding_acidic-repeat"/>
</dbReference>
<evidence type="ECO:0000259" key="6">
    <source>
        <dbReference type="Pfam" id="PF24034"/>
    </source>
</evidence>
<name>A0AA41FZY5_9EURY</name>
<evidence type="ECO:0000256" key="5">
    <source>
        <dbReference type="SAM" id="MobiDB-lite"/>
    </source>
</evidence>